<reference evidence="1 2" key="1">
    <citation type="submission" date="2018-03" db="EMBL/GenBank/DDBJ databases">
        <title>Characteristics and genome of n-alkane degrading marine bacteria Gordonia iterans isolated from crude oil contaminated in Tae-an, South Korea.</title>
        <authorList>
            <person name="Lee S.-S."/>
            <person name="Kim H."/>
        </authorList>
    </citation>
    <scope>NUCLEOTIDE SEQUENCE [LARGE SCALE GENOMIC DNA]</scope>
    <source>
        <strain evidence="1 2">Co17</strain>
    </source>
</reference>
<evidence type="ECO:0000313" key="2">
    <source>
        <dbReference type="Proteomes" id="UP000239814"/>
    </source>
</evidence>
<dbReference type="KEGG" id="git:C6V83_15055"/>
<keyword evidence="2" id="KW-1185">Reference proteome</keyword>
<sequence length="310" mass="34843">MQNADDDLAARLLDAQVAFGLRQLTEETAFRALVEEEIEGFFDEAGTVPLETVMPRELIKQVARKYTMAFPVEGAIPELAGQVAARLYRHEIHETTSLADVIETRRFDELASTATDLRVARRAIDQVLDSPTTTDTVVEVMQRAVEERVGTRLGRRLSSLVERLTRSGTEMALETAREDSDELLLDAVRDFWRGRADDSVGGFRDTVSESDVEDVVVIAFEFWRDFRQSEYFRTLLDSGIDEVFDTYGATPLADVIEDLGIGADDLREEALRFGPVVIGRLDREGFLERIVRRRLAPFYASPEFAALGLS</sequence>
<dbReference type="Proteomes" id="UP000239814">
    <property type="component" value="Chromosome"/>
</dbReference>
<protein>
    <submittedName>
        <fullName evidence="1">Uncharacterized protein</fullName>
    </submittedName>
</protein>
<gene>
    <name evidence="1" type="ORF">C6V83_15055</name>
</gene>
<dbReference type="AlphaFoldDB" id="A0A2S0KI57"/>
<accession>A0A2S0KI57</accession>
<organism evidence="1 2">
    <name type="scientific">Gordonia iterans</name>
    <dbReference type="NCBI Taxonomy" id="1004901"/>
    <lineage>
        <taxon>Bacteria</taxon>
        <taxon>Bacillati</taxon>
        <taxon>Actinomycetota</taxon>
        <taxon>Actinomycetes</taxon>
        <taxon>Mycobacteriales</taxon>
        <taxon>Gordoniaceae</taxon>
        <taxon>Gordonia</taxon>
    </lineage>
</organism>
<dbReference type="RefSeq" id="WP_105943073.1">
    <property type="nucleotide sequence ID" value="NZ_CP027433.1"/>
</dbReference>
<dbReference type="EMBL" id="CP027433">
    <property type="protein sequence ID" value="AVM01365.1"/>
    <property type="molecule type" value="Genomic_DNA"/>
</dbReference>
<evidence type="ECO:0000313" key="1">
    <source>
        <dbReference type="EMBL" id="AVM01365.1"/>
    </source>
</evidence>
<dbReference type="OrthoDB" id="3759563at2"/>
<name>A0A2S0KI57_9ACTN</name>
<proteinExistence type="predicted"/>